<accession>A0ABZ2YB28</accession>
<dbReference type="PANTHER" id="PTHR45138:SF9">
    <property type="entry name" value="DIGUANYLATE CYCLASE DGCM-RELATED"/>
    <property type="match status" value="1"/>
</dbReference>
<dbReference type="InterPro" id="IPR043128">
    <property type="entry name" value="Rev_trsase/Diguanyl_cyclase"/>
</dbReference>
<dbReference type="EC" id="2.7.7.65" evidence="1"/>
<keyword evidence="6" id="KW-1185">Reference proteome</keyword>
<dbReference type="Pfam" id="PF13188">
    <property type="entry name" value="PAS_8"/>
    <property type="match status" value="1"/>
</dbReference>
<dbReference type="InterPro" id="IPR035965">
    <property type="entry name" value="PAS-like_dom_sf"/>
</dbReference>
<reference evidence="5 6" key="1">
    <citation type="submission" date="2023-03" db="EMBL/GenBank/DDBJ databases">
        <title>Novel Species.</title>
        <authorList>
            <person name="Ma S."/>
        </authorList>
    </citation>
    <scope>NUCLEOTIDE SEQUENCE [LARGE SCALE GENOMIC DNA]</scope>
    <source>
        <strain evidence="5 6">B11</strain>
    </source>
</reference>
<feature type="domain" description="PAS" evidence="3">
    <location>
        <begin position="248"/>
        <end position="284"/>
    </location>
</feature>
<evidence type="ECO:0000256" key="2">
    <source>
        <dbReference type="ARBA" id="ARBA00034247"/>
    </source>
</evidence>
<evidence type="ECO:0000259" key="4">
    <source>
        <dbReference type="PROSITE" id="PS50887"/>
    </source>
</evidence>
<dbReference type="InterPro" id="IPR000014">
    <property type="entry name" value="PAS"/>
</dbReference>
<dbReference type="Gene3D" id="3.30.70.270">
    <property type="match status" value="1"/>
</dbReference>
<dbReference type="NCBIfam" id="TIGR00229">
    <property type="entry name" value="sensory_box"/>
    <property type="match status" value="1"/>
</dbReference>
<name>A0ABZ2YB28_9BACT</name>
<dbReference type="InterPro" id="IPR000160">
    <property type="entry name" value="GGDEF_dom"/>
</dbReference>
<organism evidence="5 6">
    <name type="scientific">Thermatribacter velox</name>
    <dbReference type="NCBI Taxonomy" id="3039681"/>
    <lineage>
        <taxon>Bacteria</taxon>
        <taxon>Pseudomonadati</taxon>
        <taxon>Atribacterota</taxon>
        <taxon>Atribacteria</taxon>
        <taxon>Atribacterales</taxon>
        <taxon>Thermatribacteraceae</taxon>
        <taxon>Thermatribacter</taxon>
    </lineage>
</organism>
<dbReference type="SUPFAM" id="SSF55073">
    <property type="entry name" value="Nucleotide cyclase"/>
    <property type="match status" value="1"/>
</dbReference>
<dbReference type="Pfam" id="PF00990">
    <property type="entry name" value="GGDEF"/>
    <property type="match status" value="1"/>
</dbReference>
<proteinExistence type="predicted"/>
<dbReference type="PROSITE" id="PS50112">
    <property type="entry name" value="PAS"/>
    <property type="match status" value="2"/>
</dbReference>
<dbReference type="EMBL" id="CP121689">
    <property type="protein sequence ID" value="WZL76194.1"/>
    <property type="molecule type" value="Genomic_DNA"/>
</dbReference>
<dbReference type="RefSeq" id="WP_369018352.1">
    <property type="nucleotide sequence ID" value="NZ_CP121689.1"/>
</dbReference>
<dbReference type="GO" id="GO:0052621">
    <property type="term" value="F:diguanylate cyclase activity"/>
    <property type="evidence" value="ECO:0007669"/>
    <property type="project" value="UniProtKB-EC"/>
</dbReference>
<evidence type="ECO:0000259" key="3">
    <source>
        <dbReference type="PROSITE" id="PS50112"/>
    </source>
</evidence>
<dbReference type="Gene3D" id="3.30.450.20">
    <property type="entry name" value="PAS domain"/>
    <property type="match status" value="1"/>
</dbReference>
<comment type="catalytic activity">
    <reaction evidence="2">
        <text>2 GTP = 3',3'-c-di-GMP + 2 diphosphate</text>
        <dbReference type="Rhea" id="RHEA:24898"/>
        <dbReference type="ChEBI" id="CHEBI:33019"/>
        <dbReference type="ChEBI" id="CHEBI:37565"/>
        <dbReference type="ChEBI" id="CHEBI:58805"/>
        <dbReference type="EC" id="2.7.7.65"/>
    </reaction>
</comment>
<keyword evidence="5" id="KW-0808">Transferase</keyword>
<sequence length="522" mass="61023">MFVDRIHLAEILEKIEAFSFVVDVDTFHILYANPALKQKLGENLEGELCYRALRRREKPCPSCKNQLLFSPDNPSRTYFWRTYNPLLKAYFRLIDFGFEFNGQRLKLEIAFDVTQEETLERALHDLTHLFLSLHGDYSENVNQVLSFARKLWNVKAVALKDSQEQIFLSACPEHEKELKELEKILRNPPEFSLHRRLLRGEKEIILLKSGKNGILAILGKRDNHFAKLRRTMFLILRLLRQEEERERTRKRFHTLVEHNPDAIFIVNQKGEILFTNQKARNLLAQASNRQKNPTIISLLDPVTWETLQAHASEDQIFGCEVTIAPAPEKILPFEANISILENLDAPSYFLSLRDIRERKEYERALLELAFRDQLTGAYNRHFFEEYMQKELSRCKREQYPLSITMIDVDRFKEINDLYGHTFGDEVLRMVVYTIRGNVRASDVVVRYGGDEFIVVLPHASLQDAQAVMQRIKEKLQGSQIMGEPFPLSISYGVCVFDGQKDLPQLLQEIDRAMYNMKREGKR</sequence>
<feature type="domain" description="PAS" evidence="3">
    <location>
        <begin position="4"/>
        <end position="41"/>
    </location>
</feature>
<evidence type="ECO:0000256" key="1">
    <source>
        <dbReference type="ARBA" id="ARBA00012528"/>
    </source>
</evidence>
<evidence type="ECO:0000313" key="5">
    <source>
        <dbReference type="EMBL" id="WZL76194.1"/>
    </source>
</evidence>
<dbReference type="SMART" id="SM00091">
    <property type="entry name" value="PAS"/>
    <property type="match status" value="2"/>
</dbReference>
<gene>
    <name evidence="5" type="ORF">QBE54_00230</name>
</gene>
<evidence type="ECO:0000313" key="6">
    <source>
        <dbReference type="Proteomes" id="UP001461341"/>
    </source>
</evidence>
<keyword evidence="5" id="KW-0548">Nucleotidyltransferase</keyword>
<dbReference type="NCBIfam" id="TIGR00254">
    <property type="entry name" value="GGDEF"/>
    <property type="match status" value="1"/>
</dbReference>
<dbReference type="SUPFAM" id="SSF55785">
    <property type="entry name" value="PYP-like sensor domain (PAS domain)"/>
    <property type="match status" value="1"/>
</dbReference>
<dbReference type="CDD" id="cd01949">
    <property type="entry name" value="GGDEF"/>
    <property type="match status" value="1"/>
</dbReference>
<dbReference type="InterPro" id="IPR029787">
    <property type="entry name" value="Nucleotide_cyclase"/>
</dbReference>
<dbReference type="PROSITE" id="PS50887">
    <property type="entry name" value="GGDEF"/>
    <property type="match status" value="1"/>
</dbReference>
<dbReference type="PANTHER" id="PTHR45138">
    <property type="entry name" value="REGULATORY COMPONENTS OF SENSORY TRANSDUCTION SYSTEM"/>
    <property type="match status" value="1"/>
</dbReference>
<dbReference type="Proteomes" id="UP001461341">
    <property type="component" value="Chromosome"/>
</dbReference>
<protein>
    <recommendedName>
        <fullName evidence="1">diguanylate cyclase</fullName>
        <ecNumber evidence="1">2.7.7.65</ecNumber>
    </recommendedName>
</protein>
<feature type="domain" description="GGDEF" evidence="4">
    <location>
        <begin position="399"/>
        <end position="522"/>
    </location>
</feature>
<dbReference type="InterPro" id="IPR050469">
    <property type="entry name" value="Diguanylate_Cyclase"/>
</dbReference>
<dbReference type="SMART" id="SM00267">
    <property type="entry name" value="GGDEF"/>
    <property type="match status" value="1"/>
</dbReference>